<dbReference type="AlphaFoldDB" id="A0A1Q2SKK3"/>
<keyword evidence="3" id="KW-1185">Reference proteome</keyword>
<evidence type="ECO:0000259" key="1">
    <source>
        <dbReference type="Pfam" id="PF03413"/>
    </source>
</evidence>
<sequence length="70" mass="7934">MRQAGTVLPFEHILTFALNRYPGALLLESELERKKGIYVYKLELLTSSGIVRELKINAGNSELIKDELDD</sequence>
<gene>
    <name evidence="2" type="ORF">TAO_0279</name>
</gene>
<dbReference type="Pfam" id="PF03413">
    <property type="entry name" value="PepSY"/>
    <property type="match status" value="1"/>
</dbReference>
<dbReference type="EMBL" id="AP014836">
    <property type="protein sequence ID" value="BAW79649.1"/>
    <property type="molecule type" value="Genomic_DNA"/>
</dbReference>
<dbReference type="KEGG" id="ntt:TAO_0279"/>
<protein>
    <submittedName>
        <fullName evidence="2">Peptidase</fullName>
    </submittedName>
</protein>
<dbReference type="InterPro" id="IPR025711">
    <property type="entry name" value="PepSY"/>
</dbReference>
<dbReference type="Proteomes" id="UP000243679">
    <property type="component" value="Chromosome"/>
</dbReference>
<evidence type="ECO:0000313" key="3">
    <source>
        <dbReference type="Proteomes" id="UP000243679"/>
    </source>
</evidence>
<proteinExistence type="predicted"/>
<organism evidence="2 3">
    <name type="scientific">Candidatus Nitrosoglobus terrae</name>
    <dbReference type="NCBI Taxonomy" id="1630141"/>
    <lineage>
        <taxon>Bacteria</taxon>
        <taxon>Pseudomonadati</taxon>
        <taxon>Pseudomonadota</taxon>
        <taxon>Gammaproteobacteria</taxon>
        <taxon>Chromatiales</taxon>
        <taxon>Chromatiaceae</taxon>
        <taxon>Candidatus Nitrosoglobus</taxon>
    </lineage>
</organism>
<reference evidence="2 3" key="1">
    <citation type="journal article" date="2017" name="ISME J.">
        <title>An acid-tolerant ammonia-oxidizing ?-proteobacterium from soil.</title>
        <authorList>
            <person name="Hayatsu M."/>
            <person name="Tago K."/>
            <person name="Uchiyama I."/>
            <person name="Toyoda A."/>
            <person name="Wang Y."/>
            <person name="Shimomura Y."/>
            <person name="Okubo T."/>
            <person name="Kurisu F."/>
            <person name="Hirono Y."/>
            <person name="Nonaka K."/>
            <person name="Akiyama H."/>
            <person name="Itoh T."/>
            <person name="Takami H."/>
        </authorList>
    </citation>
    <scope>NUCLEOTIDE SEQUENCE [LARGE SCALE GENOMIC DNA]</scope>
    <source>
        <strain evidence="2 3">TAO100</strain>
    </source>
</reference>
<name>A0A1Q2SKK3_9GAMM</name>
<accession>A0A1Q2SKK3</accession>
<dbReference type="Gene3D" id="3.10.450.40">
    <property type="match status" value="1"/>
</dbReference>
<evidence type="ECO:0000313" key="2">
    <source>
        <dbReference type="EMBL" id="BAW79649.1"/>
    </source>
</evidence>
<feature type="domain" description="PepSY" evidence="1">
    <location>
        <begin position="8"/>
        <end position="66"/>
    </location>
</feature>